<proteinExistence type="predicted"/>
<organism evidence="1 2">
    <name type="scientific">Popillia japonica</name>
    <name type="common">Japanese beetle</name>
    <dbReference type="NCBI Taxonomy" id="7064"/>
    <lineage>
        <taxon>Eukaryota</taxon>
        <taxon>Metazoa</taxon>
        <taxon>Ecdysozoa</taxon>
        <taxon>Arthropoda</taxon>
        <taxon>Hexapoda</taxon>
        <taxon>Insecta</taxon>
        <taxon>Pterygota</taxon>
        <taxon>Neoptera</taxon>
        <taxon>Endopterygota</taxon>
        <taxon>Coleoptera</taxon>
        <taxon>Polyphaga</taxon>
        <taxon>Scarabaeiformia</taxon>
        <taxon>Scarabaeidae</taxon>
        <taxon>Rutelinae</taxon>
        <taxon>Popillia</taxon>
    </lineage>
</organism>
<evidence type="ECO:0000313" key="1">
    <source>
        <dbReference type="EMBL" id="KAK9696813.1"/>
    </source>
</evidence>
<sequence length="205" mass="23475">MDEQAADLRAQTAELRIQRGQIKASLTRVGKFLEKHEATPRPGQVKARYDKLWANFWRSMKRLHGRVKNAKLLETISKMAKMHTKEYKQSAAMNVVTNKVSTNLSCADCNMNNHTIFDCKKFLSFEIPKGVTEVQAKRLCLNCLKANHNTSKCTSKWNLQNLPQETPFSITYKPGQEVQSNWHTFSKKFKYKSFSNKSGQISGEA</sequence>
<dbReference type="Proteomes" id="UP001458880">
    <property type="component" value="Unassembled WGS sequence"/>
</dbReference>
<dbReference type="Gene3D" id="4.10.60.10">
    <property type="entry name" value="Zinc finger, CCHC-type"/>
    <property type="match status" value="1"/>
</dbReference>
<accession>A0AAW1J228</accession>
<name>A0AAW1J228_POPJA</name>
<comment type="caution">
    <text evidence="1">The sequence shown here is derived from an EMBL/GenBank/DDBJ whole genome shotgun (WGS) entry which is preliminary data.</text>
</comment>
<gene>
    <name evidence="1" type="ORF">QE152_g31340</name>
</gene>
<dbReference type="AlphaFoldDB" id="A0AAW1J228"/>
<dbReference type="EMBL" id="JASPKY010000441">
    <property type="protein sequence ID" value="KAK9696813.1"/>
    <property type="molecule type" value="Genomic_DNA"/>
</dbReference>
<protein>
    <submittedName>
        <fullName evidence="1">Uncharacterized protein</fullName>
    </submittedName>
</protein>
<reference evidence="1 2" key="1">
    <citation type="journal article" date="2024" name="BMC Genomics">
        <title>De novo assembly and annotation of Popillia japonica's genome with initial clues to its potential as an invasive pest.</title>
        <authorList>
            <person name="Cucini C."/>
            <person name="Boschi S."/>
            <person name="Funari R."/>
            <person name="Cardaioli E."/>
            <person name="Iannotti N."/>
            <person name="Marturano G."/>
            <person name="Paoli F."/>
            <person name="Bruttini M."/>
            <person name="Carapelli A."/>
            <person name="Frati F."/>
            <person name="Nardi F."/>
        </authorList>
    </citation>
    <scope>NUCLEOTIDE SEQUENCE [LARGE SCALE GENOMIC DNA]</scope>
    <source>
        <strain evidence="1">DMR45628</strain>
    </source>
</reference>
<keyword evidence="2" id="KW-1185">Reference proteome</keyword>
<evidence type="ECO:0000313" key="2">
    <source>
        <dbReference type="Proteomes" id="UP001458880"/>
    </source>
</evidence>